<comment type="caution">
    <text evidence="1">The sequence shown here is derived from an EMBL/GenBank/DDBJ whole genome shotgun (WGS) entry which is preliminary data.</text>
</comment>
<organism evidence="1 2">
    <name type="scientific">Sorghum bicolor</name>
    <name type="common">Sorghum</name>
    <name type="synonym">Sorghum vulgare</name>
    <dbReference type="NCBI Taxonomy" id="4558"/>
    <lineage>
        <taxon>Eukaryota</taxon>
        <taxon>Viridiplantae</taxon>
        <taxon>Streptophyta</taxon>
        <taxon>Embryophyta</taxon>
        <taxon>Tracheophyta</taxon>
        <taxon>Spermatophyta</taxon>
        <taxon>Magnoliopsida</taxon>
        <taxon>Liliopsida</taxon>
        <taxon>Poales</taxon>
        <taxon>Poaceae</taxon>
        <taxon>PACMAD clade</taxon>
        <taxon>Panicoideae</taxon>
        <taxon>Andropogonodae</taxon>
        <taxon>Andropogoneae</taxon>
        <taxon>Sorghinae</taxon>
        <taxon>Sorghum</taxon>
    </lineage>
</organism>
<dbReference type="EMBL" id="CM027682">
    <property type="protein sequence ID" value="KAG0541236.1"/>
    <property type="molecule type" value="Genomic_DNA"/>
</dbReference>
<evidence type="ECO:0000313" key="1">
    <source>
        <dbReference type="EMBL" id="KAG0541236.1"/>
    </source>
</evidence>
<evidence type="ECO:0000313" key="2">
    <source>
        <dbReference type="Proteomes" id="UP000807115"/>
    </source>
</evidence>
<accession>A0A921RKR2</accession>
<dbReference type="AlphaFoldDB" id="A0A921RKR2"/>
<reference evidence="1" key="2">
    <citation type="submission" date="2020-10" db="EMBL/GenBank/DDBJ databases">
        <authorList>
            <person name="Cooper E.A."/>
            <person name="Brenton Z.W."/>
            <person name="Flinn B.S."/>
            <person name="Jenkins J."/>
            <person name="Shu S."/>
            <person name="Flowers D."/>
            <person name="Luo F."/>
            <person name="Wang Y."/>
            <person name="Xia P."/>
            <person name="Barry K."/>
            <person name="Daum C."/>
            <person name="Lipzen A."/>
            <person name="Yoshinaga Y."/>
            <person name="Schmutz J."/>
            <person name="Saski C."/>
            <person name="Vermerris W."/>
            <person name="Kresovich S."/>
        </authorList>
    </citation>
    <scope>NUCLEOTIDE SEQUENCE</scope>
</reference>
<protein>
    <submittedName>
        <fullName evidence="1">Uncharacterized protein</fullName>
    </submittedName>
</protein>
<sequence>MVSDLLPAAASDPLLAAEVSPPGCGGGPSHDIDLTTWWRGASSSGGGGKGRCWLQRFLQWHLQARLRFLLAGESHRKCRIMSHENFQWPRLDVSLPSKCMGEGLQS</sequence>
<proteinExistence type="predicted"/>
<dbReference type="Proteomes" id="UP000807115">
    <property type="component" value="Chromosome 3"/>
</dbReference>
<reference evidence="1" key="1">
    <citation type="journal article" date="2019" name="BMC Genomics">
        <title>A new reference genome for Sorghum bicolor reveals high levels of sequence similarity between sweet and grain genotypes: implications for the genetics of sugar metabolism.</title>
        <authorList>
            <person name="Cooper E.A."/>
            <person name="Brenton Z.W."/>
            <person name="Flinn B.S."/>
            <person name="Jenkins J."/>
            <person name="Shu S."/>
            <person name="Flowers D."/>
            <person name="Luo F."/>
            <person name="Wang Y."/>
            <person name="Xia P."/>
            <person name="Barry K."/>
            <person name="Daum C."/>
            <person name="Lipzen A."/>
            <person name="Yoshinaga Y."/>
            <person name="Schmutz J."/>
            <person name="Saski C."/>
            <person name="Vermerris W."/>
            <person name="Kresovich S."/>
        </authorList>
    </citation>
    <scope>NUCLEOTIDE SEQUENCE</scope>
</reference>
<gene>
    <name evidence="1" type="ORF">BDA96_03G478700</name>
</gene>
<name>A0A921RKR2_SORBI</name>